<protein>
    <submittedName>
        <fullName evidence="5">Arylsulfatase/uncharacterized sulfatase</fullName>
        <ecNumber evidence="5">3.1.6.-</ecNumber>
        <ecNumber evidence="5">3.1.6.1</ecNumber>
    </submittedName>
</protein>
<dbReference type="RefSeq" id="WP_184200805.1">
    <property type="nucleotide sequence ID" value="NZ_JACIIV010000019.1"/>
</dbReference>
<evidence type="ECO:0000256" key="1">
    <source>
        <dbReference type="ARBA" id="ARBA00008779"/>
    </source>
</evidence>
<dbReference type="GO" id="GO:0004065">
    <property type="term" value="F:arylsulfatase activity"/>
    <property type="evidence" value="ECO:0007669"/>
    <property type="project" value="UniProtKB-EC"/>
</dbReference>
<reference evidence="5 6" key="1">
    <citation type="submission" date="2020-08" db="EMBL/GenBank/DDBJ databases">
        <title>Genomic Encyclopedia of Type Strains, Phase IV (KMG-IV): sequencing the most valuable type-strain genomes for metagenomic binning, comparative biology and taxonomic classification.</title>
        <authorList>
            <person name="Goeker M."/>
        </authorList>
    </citation>
    <scope>NUCLEOTIDE SEQUENCE [LARGE SCALE GENOMIC DNA]</scope>
    <source>
        <strain evidence="5 6">DSM 102189</strain>
    </source>
</reference>
<dbReference type="EMBL" id="JACIIV010000019">
    <property type="protein sequence ID" value="MBB6228458.1"/>
    <property type="molecule type" value="Genomic_DNA"/>
</dbReference>
<sequence>MRALLAALLIATPAAAAPPNIVILLADDWGFSDVGAYGSEIATPNIDALAARGVRFSNFHVAGSCSPTRAMLQTGVRHHRAGLGNMPETIPPQHRGKPGYETVLNSRVTTIASHLKAAGYRTYFTGKWHLGKTPETLPRAHGYDRAFALSQSGADNFENKPNLLLYDAADWTEDGKPAKLGGYSSTFLVDKTIAYIDSGSGSSRPFLASVNFLANHIPVQAPAADIARYQRRYTAGWGVLREERRQRTIAQGLVPPGIAMVTMDTTDDWASLTPAQQAQRAGAMAAYAGMATAMDREIGRLVTHLKTSGQYENTIFVFLSDNGPEATDPLNLGPRFNRWIADYYYDLAADQQGRPGSLTAIGTSFASAAAAPLRGYKFSASEGGLRVPLIIAWPGNPAIAAGHIAHGFSMVTDITPTLLDLAGVAPQPVQEAINGRSLAPLLTGASDAVHPDDLPIGYELSGNAVLFKGAWKLVRNLPPYGDGAWHLYDIVADPGETTDRAADEPQRFTAMQADYARYAATDRVLPMPPGYSAPDQIQANARADLLMPRLRAALPAIAAVLGSLLVLATVAYRRWRR</sequence>
<accession>A0A841LHL3</accession>
<keyword evidence="2" id="KW-0812">Transmembrane</keyword>
<organism evidence="5 6">
    <name type="scientific">Polymorphobacter multimanifer</name>
    <dbReference type="NCBI Taxonomy" id="1070431"/>
    <lineage>
        <taxon>Bacteria</taxon>
        <taxon>Pseudomonadati</taxon>
        <taxon>Pseudomonadota</taxon>
        <taxon>Alphaproteobacteria</taxon>
        <taxon>Sphingomonadales</taxon>
        <taxon>Sphingosinicellaceae</taxon>
        <taxon>Polymorphobacter</taxon>
    </lineage>
</organism>
<evidence type="ECO:0000259" key="4">
    <source>
        <dbReference type="Pfam" id="PF00884"/>
    </source>
</evidence>
<dbReference type="PANTHER" id="PTHR42693:SF33">
    <property type="entry name" value="ARYLSULFATASE"/>
    <property type="match status" value="1"/>
</dbReference>
<feature type="domain" description="Sulfatase N-terminal" evidence="4">
    <location>
        <begin position="19"/>
        <end position="424"/>
    </location>
</feature>
<gene>
    <name evidence="5" type="ORF">FHS79_002645</name>
</gene>
<dbReference type="InterPro" id="IPR050738">
    <property type="entry name" value="Sulfatase"/>
</dbReference>
<dbReference type="Gene3D" id="3.30.1120.10">
    <property type="match status" value="1"/>
</dbReference>
<name>A0A841LHL3_9SPHN</name>
<comment type="caution">
    <text evidence="5">The sequence shown here is derived from an EMBL/GenBank/DDBJ whole genome shotgun (WGS) entry which is preliminary data.</text>
</comment>
<dbReference type="InterPro" id="IPR000917">
    <property type="entry name" value="Sulfatase_N"/>
</dbReference>
<evidence type="ECO:0000313" key="5">
    <source>
        <dbReference type="EMBL" id="MBB6228458.1"/>
    </source>
</evidence>
<dbReference type="AlphaFoldDB" id="A0A841LHL3"/>
<dbReference type="EC" id="3.1.6.-" evidence="5"/>
<keyword evidence="6" id="KW-1185">Reference proteome</keyword>
<dbReference type="InterPro" id="IPR017850">
    <property type="entry name" value="Alkaline_phosphatase_core_sf"/>
</dbReference>
<dbReference type="Gene3D" id="3.40.720.10">
    <property type="entry name" value="Alkaline Phosphatase, subunit A"/>
    <property type="match status" value="1"/>
</dbReference>
<dbReference type="Pfam" id="PF00884">
    <property type="entry name" value="Sulfatase"/>
    <property type="match status" value="1"/>
</dbReference>
<evidence type="ECO:0000256" key="2">
    <source>
        <dbReference type="SAM" id="Phobius"/>
    </source>
</evidence>
<keyword evidence="2" id="KW-0472">Membrane</keyword>
<keyword evidence="5" id="KW-0378">Hydrolase</keyword>
<proteinExistence type="inferred from homology"/>
<feature type="transmembrane region" description="Helical" evidence="2">
    <location>
        <begin position="552"/>
        <end position="572"/>
    </location>
</feature>
<evidence type="ECO:0000313" key="6">
    <source>
        <dbReference type="Proteomes" id="UP000538147"/>
    </source>
</evidence>
<dbReference type="EC" id="3.1.6.1" evidence="5"/>
<feature type="chain" id="PRO_5032703917" evidence="3">
    <location>
        <begin position="17"/>
        <end position="577"/>
    </location>
</feature>
<comment type="similarity">
    <text evidence="1">Belongs to the sulfatase family.</text>
</comment>
<dbReference type="PANTHER" id="PTHR42693">
    <property type="entry name" value="ARYLSULFATASE FAMILY MEMBER"/>
    <property type="match status" value="1"/>
</dbReference>
<dbReference type="CDD" id="cd16025">
    <property type="entry name" value="PAS_like"/>
    <property type="match status" value="1"/>
</dbReference>
<dbReference type="SUPFAM" id="SSF53649">
    <property type="entry name" value="Alkaline phosphatase-like"/>
    <property type="match status" value="1"/>
</dbReference>
<keyword evidence="2" id="KW-1133">Transmembrane helix</keyword>
<feature type="signal peptide" evidence="3">
    <location>
        <begin position="1"/>
        <end position="16"/>
    </location>
</feature>
<keyword evidence="3" id="KW-0732">Signal</keyword>
<dbReference type="Proteomes" id="UP000538147">
    <property type="component" value="Unassembled WGS sequence"/>
</dbReference>
<evidence type="ECO:0000256" key="3">
    <source>
        <dbReference type="SAM" id="SignalP"/>
    </source>
</evidence>